<keyword evidence="2" id="KW-1185">Reference proteome</keyword>
<evidence type="ECO:0000313" key="1">
    <source>
        <dbReference type="EMBL" id="KAJ0216492.1"/>
    </source>
</evidence>
<organism evidence="1 2">
    <name type="scientific">Lactuca sativa</name>
    <name type="common">Garden lettuce</name>
    <dbReference type="NCBI Taxonomy" id="4236"/>
    <lineage>
        <taxon>Eukaryota</taxon>
        <taxon>Viridiplantae</taxon>
        <taxon>Streptophyta</taxon>
        <taxon>Embryophyta</taxon>
        <taxon>Tracheophyta</taxon>
        <taxon>Spermatophyta</taxon>
        <taxon>Magnoliopsida</taxon>
        <taxon>eudicotyledons</taxon>
        <taxon>Gunneridae</taxon>
        <taxon>Pentapetalae</taxon>
        <taxon>asterids</taxon>
        <taxon>campanulids</taxon>
        <taxon>Asterales</taxon>
        <taxon>Asteraceae</taxon>
        <taxon>Cichorioideae</taxon>
        <taxon>Cichorieae</taxon>
        <taxon>Lactucinae</taxon>
        <taxon>Lactuca</taxon>
    </lineage>
</organism>
<dbReference type="Proteomes" id="UP000235145">
    <property type="component" value="Unassembled WGS sequence"/>
</dbReference>
<evidence type="ECO:0000313" key="2">
    <source>
        <dbReference type="Proteomes" id="UP000235145"/>
    </source>
</evidence>
<protein>
    <submittedName>
        <fullName evidence="1">Uncharacterized protein</fullName>
    </submittedName>
</protein>
<sequence>MHEVFEAGRFHFEIQGVQLEFGEIKYILISGLRVGPYVDLLHEERGHSNSNLRVRLFPNITNAALQLKHLEEYIMSPQHLRFQDADAVLLIQLVFMLKSLHGWDVKTGIPTATIKATNLDSKKTHKYTIVGFMLPFKIWIWVTFPQAQLFSIHTPAELPRMRAWRTKTTLSWEKCCRMINMYVLKIPMFFLLN</sequence>
<comment type="caution">
    <text evidence="1">The sequence shown here is derived from an EMBL/GenBank/DDBJ whole genome shotgun (WGS) entry which is preliminary data.</text>
</comment>
<name>A0A9R1W4X8_LACSA</name>
<reference evidence="1 2" key="1">
    <citation type="journal article" date="2017" name="Nat. Commun.">
        <title>Genome assembly with in vitro proximity ligation data and whole-genome triplication in lettuce.</title>
        <authorList>
            <person name="Reyes-Chin-Wo S."/>
            <person name="Wang Z."/>
            <person name="Yang X."/>
            <person name="Kozik A."/>
            <person name="Arikit S."/>
            <person name="Song C."/>
            <person name="Xia L."/>
            <person name="Froenicke L."/>
            <person name="Lavelle D.O."/>
            <person name="Truco M.J."/>
            <person name="Xia R."/>
            <person name="Zhu S."/>
            <person name="Xu C."/>
            <person name="Xu H."/>
            <person name="Xu X."/>
            <person name="Cox K."/>
            <person name="Korf I."/>
            <person name="Meyers B.C."/>
            <person name="Michelmore R.W."/>
        </authorList>
    </citation>
    <scope>NUCLEOTIDE SEQUENCE [LARGE SCALE GENOMIC DNA]</scope>
    <source>
        <strain evidence="2">cv. Salinas</strain>
        <tissue evidence="1">Seedlings</tissue>
    </source>
</reference>
<accession>A0A9R1W4X8</accession>
<dbReference type="AlphaFoldDB" id="A0A9R1W4X8"/>
<dbReference type="EMBL" id="NBSK02000003">
    <property type="protein sequence ID" value="KAJ0216492.1"/>
    <property type="molecule type" value="Genomic_DNA"/>
</dbReference>
<proteinExistence type="predicted"/>
<gene>
    <name evidence="1" type="ORF">LSAT_V11C300128300</name>
</gene>